<organism evidence="4 5">
    <name type="scientific">Franconibacter pulveris</name>
    <dbReference type="NCBI Taxonomy" id="435910"/>
    <lineage>
        <taxon>Bacteria</taxon>
        <taxon>Pseudomonadati</taxon>
        <taxon>Pseudomonadota</taxon>
        <taxon>Gammaproteobacteria</taxon>
        <taxon>Enterobacterales</taxon>
        <taxon>Enterobacteriaceae</taxon>
        <taxon>Franconibacter</taxon>
    </lineage>
</organism>
<dbReference type="SUPFAM" id="SSF51126">
    <property type="entry name" value="Pectin lyase-like"/>
    <property type="match status" value="1"/>
</dbReference>
<comment type="caution">
    <text evidence="4">The sequence shown here is derived from an EMBL/GenBank/DDBJ whole genome shotgun (WGS) entry which is preliminary data.</text>
</comment>
<dbReference type="InterPro" id="IPR010069">
    <property type="entry name" value="CdiA_FHA1_rpt"/>
</dbReference>
<feature type="chain" id="PRO_5005310916" description="Filamentous haemagglutinin FhaB/tRNA nuclease CdiA-like TPS domain-containing protein" evidence="2">
    <location>
        <begin position="40"/>
        <end position="900"/>
    </location>
</feature>
<dbReference type="InterPro" id="IPR012334">
    <property type="entry name" value="Pectin_lyas_fold"/>
</dbReference>
<evidence type="ECO:0000313" key="5">
    <source>
        <dbReference type="Proteomes" id="UP000037315"/>
    </source>
</evidence>
<feature type="region of interest" description="Disordered" evidence="1">
    <location>
        <begin position="798"/>
        <end position="850"/>
    </location>
</feature>
<dbReference type="SMART" id="SM00912">
    <property type="entry name" value="Haemagg_act"/>
    <property type="match status" value="1"/>
</dbReference>
<dbReference type="NCBIfam" id="TIGR01901">
    <property type="entry name" value="adhes_NPXG"/>
    <property type="match status" value="1"/>
</dbReference>
<protein>
    <recommendedName>
        <fullName evidence="3">Filamentous haemagglutinin FhaB/tRNA nuclease CdiA-like TPS domain-containing protein</fullName>
    </recommendedName>
</protein>
<reference evidence="4 5" key="1">
    <citation type="submission" date="2015-06" db="EMBL/GenBank/DDBJ databases">
        <title>Genome sequencing of Cronobacter sp. strain DJ34 isolated from petroleum contaminated sludge of Duliajan Oil Fields, Assam, India.</title>
        <authorList>
            <person name="Pal S."/>
            <person name="Banerjee T.D."/>
            <person name="Roy A."/>
            <person name="Sar P."/>
            <person name="Kazy S.K."/>
        </authorList>
    </citation>
    <scope>NUCLEOTIDE SEQUENCE [LARGE SCALE GENOMIC DNA]</scope>
    <source>
        <strain evidence="4 5">DJ34</strain>
    </source>
</reference>
<dbReference type="AlphaFoldDB" id="A0A0J8VMJ1"/>
<feature type="domain" description="Filamentous haemagglutinin FhaB/tRNA nuclease CdiA-like TPS" evidence="3">
    <location>
        <begin position="57"/>
        <end position="177"/>
    </location>
</feature>
<dbReference type="Pfam" id="PF05860">
    <property type="entry name" value="TPS"/>
    <property type="match status" value="1"/>
</dbReference>
<feature type="compositionally biased region" description="Polar residues" evidence="1">
    <location>
        <begin position="798"/>
        <end position="814"/>
    </location>
</feature>
<dbReference type="InterPro" id="IPR011050">
    <property type="entry name" value="Pectin_lyase_fold/virulence"/>
</dbReference>
<keyword evidence="5" id="KW-1185">Reference proteome</keyword>
<evidence type="ECO:0000256" key="1">
    <source>
        <dbReference type="SAM" id="MobiDB-lite"/>
    </source>
</evidence>
<dbReference type="InterPro" id="IPR008638">
    <property type="entry name" value="FhaB/CdiA-like_TPS"/>
</dbReference>
<dbReference type="OrthoDB" id="2664633at2"/>
<dbReference type="EMBL" id="LFEJ01000019">
    <property type="protein sequence ID" value="KMV33730.1"/>
    <property type="molecule type" value="Genomic_DNA"/>
</dbReference>
<dbReference type="NCBIfam" id="TIGR01731">
    <property type="entry name" value="fil_hemag_20aa"/>
    <property type="match status" value="7"/>
</dbReference>
<dbReference type="Gene3D" id="2.160.20.10">
    <property type="entry name" value="Single-stranded right-handed beta-helix, Pectin lyase-like"/>
    <property type="match status" value="1"/>
</dbReference>
<evidence type="ECO:0000259" key="3">
    <source>
        <dbReference type="SMART" id="SM00912"/>
    </source>
</evidence>
<name>A0A0J8VMJ1_9ENTR</name>
<dbReference type="Proteomes" id="UP000037315">
    <property type="component" value="Unassembled WGS sequence"/>
</dbReference>
<feature type="compositionally biased region" description="Low complexity" evidence="1">
    <location>
        <begin position="815"/>
        <end position="840"/>
    </location>
</feature>
<gene>
    <name evidence="4" type="ORF">ACH50_15450</name>
</gene>
<feature type="signal peptide" evidence="2">
    <location>
        <begin position="1"/>
        <end position="39"/>
    </location>
</feature>
<proteinExistence type="predicted"/>
<dbReference type="STRING" id="1121863.GCA_000621185_01562"/>
<accession>A0A0J8VMJ1</accession>
<dbReference type="PATRIC" id="fig|1656095.3.peg.4330"/>
<evidence type="ECO:0000256" key="2">
    <source>
        <dbReference type="SAM" id="SignalP"/>
    </source>
</evidence>
<dbReference type="RefSeq" id="WP_048888336.1">
    <property type="nucleotide sequence ID" value="NZ_LFEJ01000019.1"/>
</dbReference>
<keyword evidence="2" id="KW-0732">Signal</keyword>
<sequence>MKNKGMRSVKKNKHVLHANLAPVCFATMLSLGMVLPVQAAVVADNSAANQPSVHTGANGATIVDINKASAEGVSHNVYSQFNVDQNGVILNNSGGATNTQLAGQINGNANMAGGSAKVILNEVRSADPSQLNGMVEVAGQSAQVIIANPSGITCNGCGFINTNHATLTTGTASIDAQGKVNGLDVKKGQIVITGKGMDTSSTQYTDIIARSVKVNAQLKANELNITTGSNHIDKNGRVKAIAATGDAPELALDVSSLGSMYANKIYMKGTEAGVGVRLDHADLTATDSLSIEANGTINNNGGHLSAKNSVMLNSQQDVLNSNSQITADGDVMVSAQGRVDNHGGKIKGGNVNVYGGKTVNNAGGSIHGTQAVDIISNALNNTDGDITSDGNITINRGSYNYYNSSKTDGVVNKNGHINAKGNMTIDSANVYNEDGSIRANSSLNINTGTLNNNKGVIASGNANDATWTQITASELKNDNGSITATGENSELMVMGNNALTNHDGRIVGEGNVTFNGVVDNSAGKIAAGKDMHMYVNGYASDADSSLTSGQNMDLMVNGTFQNAGAIKSGQDLLMSLGGGGWYGNSGSASNTGIIDAAGRLSVQSNSNVFDNSGSISAGQMDWQILDLYNRGSIASRGDMNFNANNINNFAQGKISAGNDINVYTAALMNEKDGQIEAGHSASFNLTNDFDNSGEIKATNDVNVTSLSYRPASYANKGNILGGDNVNINFAGSHFANTGTIKSDKAVNIDANSLYNSGEISSAGNVTLASANDIINDVNGKITGDKVITRGRVNNMGEITQTGEESDSADNGNTTPDNGNVTPDNGNNTPDNGNNTPDNGDSIADNTQHADGFDGNGGVWINGVNYASGKEVNGVYIRSVQTYPDGSFIISAGAGSFYGKF</sequence>
<evidence type="ECO:0000313" key="4">
    <source>
        <dbReference type="EMBL" id="KMV33730.1"/>
    </source>
</evidence>